<keyword evidence="1" id="KW-0378">Hydrolase</keyword>
<dbReference type="Pfam" id="PF13289">
    <property type="entry name" value="SIR2_2"/>
    <property type="match status" value="1"/>
</dbReference>
<comment type="caution">
    <text evidence="8">Lacks conserved residue(s) required for the propagation of feature annotation.</text>
</comment>
<evidence type="ECO:0000259" key="9">
    <source>
        <dbReference type="PROSITE" id="PS50305"/>
    </source>
</evidence>
<dbReference type="GO" id="GO:0003953">
    <property type="term" value="F:NAD+ nucleosidase activity"/>
    <property type="evidence" value="ECO:0007669"/>
    <property type="project" value="UniProtKB-EC"/>
</dbReference>
<dbReference type="Proteomes" id="UP000075604">
    <property type="component" value="Unassembled WGS sequence"/>
</dbReference>
<feature type="domain" description="Deacetylase sirtuin-type" evidence="9">
    <location>
        <begin position="1"/>
        <end position="352"/>
    </location>
</feature>
<evidence type="ECO:0000256" key="5">
    <source>
        <dbReference type="ARBA" id="ARBA00035014"/>
    </source>
</evidence>
<evidence type="ECO:0000313" key="11">
    <source>
        <dbReference type="Proteomes" id="UP000075604"/>
    </source>
</evidence>
<evidence type="ECO:0000256" key="7">
    <source>
        <dbReference type="ARBA" id="ARBA00047575"/>
    </source>
</evidence>
<evidence type="ECO:0000256" key="6">
    <source>
        <dbReference type="ARBA" id="ARBA00035033"/>
    </source>
</evidence>
<dbReference type="SUPFAM" id="SSF52467">
    <property type="entry name" value="DHS-like NAD/FAD-binding domain"/>
    <property type="match status" value="1"/>
</dbReference>
<evidence type="ECO:0000256" key="1">
    <source>
        <dbReference type="ARBA" id="ARBA00022801"/>
    </source>
</evidence>
<comment type="similarity">
    <text evidence="5">Belongs to the soluble Thoeris ThsA family.</text>
</comment>
<dbReference type="GO" id="GO:0051607">
    <property type="term" value="P:defense response to virus"/>
    <property type="evidence" value="ECO:0007669"/>
    <property type="project" value="UniProtKB-KW"/>
</dbReference>
<comment type="caution">
    <text evidence="10">The sequence shown here is derived from an EMBL/GenBank/DDBJ whole genome shotgun (WGS) entry which is preliminary data.</text>
</comment>
<comment type="catalytic activity">
    <reaction evidence="7">
        <text>NAD(+) + H2O = ADP-D-ribose + nicotinamide + H(+)</text>
        <dbReference type="Rhea" id="RHEA:16301"/>
        <dbReference type="ChEBI" id="CHEBI:15377"/>
        <dbReference type="ChEBI" id="CHEBI:15378"/>
        <dbReference type="ChEBI" id="CHEBI:17154"/>
        <dbReference type="ChEBI" id="CHEBI:57540"/>
        <dbReference type="ChEBI" id="CHEBI:57967"/>
        <dbReference type="EC" id="3.2.2.5"/>
    </reaction>
    <physiologicalReaction direction="left-to-right" evidence="7">
        <dbReference type="Rhea" id="RHEA:16302"/>
    </physiologicalReaction>
</comment>
<evidence type="ECO:0000256" key="4">
    <source>
        <dbReference type="ARBA" id="ARBA00034327"/>
    </source>
</evidence>
<dbReference type="InterPro" id="IPR041486">
    <property type="entry name" value="ThsA_STALD"/>
</dbReference>
<accession>A0A150PWE4</accession>
<dbReference type="Gene3D" id="3.40.50.1220">
    <property type="entry name" value="TPP-binding domain"/>
    <property type="match status" value="1"/>
</dbReference>
<name>A0A150PWE4_SORCE</name>
<evidence type="ECO:0000313" key="10">
    <source>
        <dbReference type="EMBL" id="KYF59980.1"/>
    </source>
</evidence>
<reference evidence="10 11" key="1">
    <citation type="submission" date="2014-02" db="EMBL/GenBank/DDBJ databases">
        <title>The small core and large imbalanced accessory genome model reveals a collaborative survival strategy of Sorangium cellulosum strains in nature.</title>
        <authorList>
            <person name="Han K."/>
            <person name="Peng R."/>
            <person name="Blom J."/>
            <person name="Li Y.-Z."/>
        </authorList>
    </citation>
    <scope>NUCLEOTIDE SEQUENCE [LARGE SCALE GENOMIC DNA]</scope>
    <source>
        <strain evidence="10 11">So0157-18</strain>
    </source>
</reference>
<dbReference type="EC" id="3.2.2.5" evidence="4"/>
<evidence type="ECO:0000256" key="2">
    <source>
        <dbReference type="ARBA" id="ARBA00023027"/>
    </source>
</evidence>
<proteinExistence type="inferred from homology"/>
<dbReference type="PROSITE" id="PS50305">
    <property type="entry name" value="SIRTUIN"/>
    <property type="match status" value="1"/>
</dbReference>
<evidence type="ECO:0000256" key="8">
    <source>
        <dbReference type="PROSITE-ProRule" id="PRU00236"/>
    </source>
</evidence>
<organism evidence="10 11">
    <name type="scientific">Sorangium cellulosum</name>
    <name type="common">Polyangium cellulosum</name>
    <dbReference type="NCBI Taxonomy" id="56"/>
    <lineage>
        <taxon>Bacteria</taxon>
        <taxon>Pseudomonadati</taxon>
        <taxon>Myxococcota</taxon>
        <taxon>Polyangia</taxon>
        <taxon>Polyangiales</taxon>
        <taxon>Polyangiaceae</taxon>
        <taxon>Sorangium</taxon>
    </lineage>
</organism>
<dbReference type="Pfam" id="PF18185">
    <property type="entry name" value="STALD"/>
    <property type="match status" value="1"/>
</dbReference>
<dbReference type="InterPro" id="IPR026590">
    <property type="entry name" value="Ssirtuin_cat_dom"/>
</dbReference>
<protein>
    <recommendedName>
        <fullName evidence="6">NAD(+) hydrolase ThsA</fullName>
        <ecNumber evidence="4">3.2.2.5</ecNumber>
    </recommendedName>
</protein>
<keyword evidence="3" id="KW-0051">Antiviral defense</keyword>
<dbReference type="InterPro" id="IPR029035">
    <property type="entry name" value="DHS-like_NAD/FAD-binding_dom"/>
</dbReference>
<keyword evidence="2" id="KW-0520">NAD</keyword>
<gene>
    <name evidence="10" type="ORF">BE04_44915</name>
</gene>
<sequence length="470" mass="51971">MSAEADFLKAYVEALEQGTAAAFIGAGLSIAADLPDWRKLLRGLAGELGLDVDREHDLPAVAQFYLNRFANNRGRLAQLVRSTFRRPATPTENHRLLARLPLEHVWTTNYDDLLERAWELQGRRLDVKSRNADLTTSDPEAHAVLYKMHGTASQPDEIVLTTDDYEHYRMSRPGFLQVLGSDLITRTFLFLGLSFTDPNLAYLMGTLRASFESVQRQHFTILKRPVGDYDARRFDHFTTDLERYGVRTVVVHDYADITRLLERIGRASAQRNVLVSGTYPDDGDAAERGFIEAVARGVGRVIARRGMSLVSGFGRSVGSGAIVGMLDEIKGRSDVPMSTLGRRLLLRPVPKAAPDGVELGEFRRRYREELIAQSGVVIVIGGLKDGAMSSGVLQEFEMAVAQRKLVLPIAATGHAARQIYERILARPEYYLAADMDLGLFRRFGPETDTLDGIVAAVDACLALVVDAAPA</sequence>
<dbReference type="EMBL" id="JELX01001112">
    <property type="protein sequence ID" value="KYF59980.1"/>
    <property type="molecule type" value="Genomic_DNA"/>
</dbReference>
<evidence type="ECO:0000256" key="3">
    <source>
        <dbReference type="ARBA" id="ARBA00023118"/>
    </source>
</evidence>
<dbReference type="AlphaFoldDB" id="A0A150PWE4"/>